<keyword evidence="5" id="KW-0732">Signal</keyword>
<evidence type="ECO:0000256" key="6">
    <source>
        <dbReference type="ARBA" id="ARBA00023136"/>
    </source>
</evidence>
<dbReference type="AlphaFoldDB" id="A0A178LA16"/>
<dbReference type="Proteomes" id="UP000078356">
    <property type="component" value="Unassembled WGS sequence"/>
</dbReference>
<name>A0A178LA16_9PSED</name>
<evidence type="ECO:0000256" key="1">
    <source>
        <dbReference type="ARBA" id="ARBA00004308"/>
    </source>
</evidence>
<keyword evidence="4" id="KW-0997">Cell inner membrane</keyword>
<dbReference type="SUPFAM" id="SSF53850">
    <property type="entry name" value="Periplasmic binding protein-like II"/>
    <property type="match status" value="1"/>
</dbReference>
<dbReference type="Pfam" id="PF13379">
    <property type="entry name" value="NMT1_2"/>
    <property type="match status" value="1"/>
</dbReference>
<evidence type="ECO:0000256" key="3">
    <source>
        <dbReference type="ARBA" id="ARBA00022475"/>
    </source>
</evidence>
<protein>
    <submittedName>
        <fullName evidence="8">Bicarbonate-binding protein</fullName>
    </submittedName>
</protein>
<dbReference type="InterPro" id="IPR044527">
    <property type="entry name" value="NrtA/CpmA_ABC-bd_dom"/>
</dbReference>
<organism evidence="8 9">
    <name type="scientific">Pseudomonas oryzihabitans</name>
    <dbReference type="NCBI Taxonomy" id="47885"/>
    <lineage>
        <taxon>Bacteria</taxon>
        <taxon>Pseudomonadati</taxon>
        <taxon>Pseudomonadota</taxon>
        <taxon>Gammaproteobacteria</taxon>
        <taxon>Pseudomonadales</taxon>
        <taxon>Pseudomonadaceae</taxon>
        <taxon>Pseudomonas</taxon>
    </lineage>
</organism>
<comment type="similarity">
    <text evidence="7">Belongs to the CmpA/NrtA family.</text>
</comment>
<dbReference type="RefSeq" id="WP_064308989.1">
    <property type="nucleotide sequence ID" value="NZ_LWCR01000045.1"/>
</dbReference>
<evidence type="ECO:0000256" key="7">
    <source>
        <dbReference type="ARBA" id="ARBA00024031"/>
    </source>
</evidence>
<keyword evidence="2" id="KW-0813">Transport</keyword>
<dbReference type="GO" id="GO:0012505">
    <property type="term" value="C:endomembrane system"/>
    <property type="evidence" value="ECO:0007669"/>
    <property type="project" value="UniProtKB-SubCell"/>
</dbReference>
<evidence type="ECO:0000256" key="2">
    <source>
        <dbReference type="ARBA" id="ARBA00022448"/>
    </source>
</evidence>
<dbReference type="EMBL" id="LWCR01000045">
    <property type="protein sequence ID" value="OAN26054.1"/>
    <property type="molecule type" value="Genomic_DNA"/>
</dbReference>
<sequence>MDDNSRNDDQAGRGLPRRSFLKQSLGMLGAGAALSLLPPGLKTAAWAAGSDTVETTKAKLGFIALTDAAPLFVADELGLFAKYGMTEVEVLKQSSWGTTRDNLVLGSAANGIDGAHILTPMVYQLAAGKITPNGQPLPMALLARLNVDGQGISLSNDYREQKIGLDASGFKSALAARHAAGKKTSAAMTFPGGTHDLWIRYWLAANGIDPNRDITTLVVPPAQMVANMKVGNMDTFCVGEPWNAQLIKQNIGYSALTTGELWANHPEKALALRADYVQANPRATLALLKAVLEAQQYCDVAANKAKVAEICAKRRWIGAPADDVVGRLQGTFDYGTGRVVQNSPHVMKFWNEHASFPYQSHDLWFITENQRWGYLPGALDAQGLIAKVNRADLWREAAAAIGVPTGDIPSGNSRGTETFFDGKVFDPADPKAYLASLTLKV</sequence>
<dbReference type="CDD" id="cd13553">
    <property type="entry name" value="PBP2_NrtA_CpmA_like"/>
    <property type="match status" value="1"/>
</dbReference>
<dbReference type="InterPro" id="IPR006311">
    <property type="entry name" value="TAT_signal"/>
</dbReference>
<dbReference type="OrthoDB" id="9815454at2"/>
<dbReference type="Gene3D" id="3.40.190.10">
    <property type="entry name" value="Periplasmic binding protein-like II"/>
    <property type="match status" value="2"/>
</dbReference>
<reference evidence="8 9" key="1">
    <citation type="submission" date="2016-04" db="EMBL/GenBank/DDBJ databases">
        <title>Draft Genome Sequences of Staphylococcus capitis Strain H36, S. capitis Strain H65, S. cohnii Strain H62, S. hominis Strain H69, Mycobacterium iranicum Strain H39, Plantibacter sp. Strain H53, Pseudomonas oryzihabitans Strain H72, and Microbacterium sp. Strain H83, isolated from residential settings.</title>
        <authorList>
            <person name="Lymperopoulou D."/>
            <person name="Adams R.I."/>
            <person name="Lindow S."/>
            <person name="Coil D.A."/>
            <person name="Jospin G."/>
            <person name="Eisen J.A."/>
        </authorList>
    </citation>
    <scope>NUCLEOTIDE SEQUENCE [LARGE SCALE GENOMIC DNA]</scope>
    <source>
        <strain evidence="8 9">H72</strain>
    </source>
</reference>
<evidence type="ECO:0000313" key="9">
    <source>
        <dbReference type="Proteomes" id="UP000078356"/>
    </source>
</evidence>
<gene>
    <name evidence="8" type="ORF">A4V15_06560</name>
</gene>
<proteinExistence type="inferred from homology"/>
<keyword evidence="3" id="KW-1003">Cell membrane</keyword>
<dbReference type="PANTHER" id="PTHR30024:SF7">
    <property type="entry name" value="NITRATE_NITRITE BINDING PROTEIN NRTA"/>
    <property type="match status" value="1"/>
</dbReference>
<evidence type="ECO:0000256" key="4">
    <source>
        <dbReference type="ARBA" id="ARBA00022519"/>
    </source>
</evidence>
<comment type="subcellular location">
    <subcellularLocation>
        <location evidence="1">Endomembrane system</location>
    </subcellularLocation>
</comment>
<dbReference type="PANTHER" id="PTHR30024">
    <property type="entry name" value="ALIPHATIC SULFONATES-BINDING PROTEIN-RELATED"/>
    <property type="match status" value="1"/>
</dbReference>
<evidence type="ECO:0000313" key="8">
    <source>
        <dbReference type="EMBL" id="OAN26054.1"/>
    </source>
</evidence>
<comment type="caution">
    <text evidence="8">The sequence shown here is derived from an EMBL/GenBank/DDBJ whole genome shotgun (WGS) entry which is preliminary data.</text>
</comment>
<accession>A0A178LA16</accession>
<evidence type="ECO:0000256" key="5">
    <source>
        <dbReference type="ARBA" id="ARBA00022729"/>
    </source>
</evidence>
<keyword evidence="6" id="KW-0472">Membrane</keyword>
<dbReference type="PROSITE" id="PS51318">
    <property type="entry name" value="TAT"/>
    <property type="match status" value="1"/>
</dbReference>